<feature type="domain" description="Protein FecR C-terminal" evidence="3">
    <location>
        <begin position="328"/>
        <end position="395"/>
    </location>
</feature>
<dbReference type="EMBL" id="FNRA01000001">
    <property type="protein sequence ID" value="SEA02144.1"/>
    <property type="molecule type" value="Genomic_DNA"/>
</dbReference>
<keyword evidence="1" id="KW-1133">Transmembrane helix</keyword>
<dbReference type="InterPro" id="IPR012373">
    <property type="entry name" value="Ferrdict_sens_TM"/>
</dbReference>
<dbReference type="Proteomes" id="UP000198850">
    <property type="component" value="Unassembled WGS sequence"/>
</dbReference>
<dbReference type="Gene3D" id="3.55.50.30">
    <property type="match status" value="1"/>
</dbReference>
<dbReference type="Pfam" id="PF16344">
    <property type="entry name" value="FecR_C"/>
    <property type="match status" value="1"/>
</dbReference>
<dbReference type="InterPro" id="IPR032508">
    <property type="entry name" value="FecR_C"/>
</dbReference>
<evidence type="ECO:0000313" key="4">
    <source>
        <dbReference type="EMBL" id="SEA02144.1"/>
    </source>
</evidence>
<dbReference type="GO" id="GO:0016989">
    <property type="term" value="F:sigma factor antagonist activity"/>
    <property type="evidence" value="ECO:0007669"/>
    <property type="project" value="TreeGrafter"/>
</dbReference>
<organism evidence="4 5">
    <name type="scientific">Pedobacter hartonius</name>
    <dbReference type="NCBI Taxonomy" id="425514"/>
    <lineage>
        <taxon>Bacteria</taxon>
        <taxon>Pseudomonadati</taxon>
        <taxon>Bacteroidota</taxon>
        <taxon>Sphingobacteriia</taxon>
        <taxon>Sphingobacteriales</taxon>
        <taxon>Sphingobacteriaceae</taxon>
        <taxon>Pedobacter</taxon>
    </lineage>
</organism>
<evidence type="ECO:0000256" key="1">
    <source>
        <dbReference type="SAM" id="Phobius"/>
    </source>
</evidence>
<dbReference type="OrthoDB" id="1099963at2"/>
<gene>
    <name evidence="4" type="ORF">SAMN05443550_101709</name>
</gene>
<dbReference type="STRING" id="425514.SAMN05443550_101709"/>
<evidence type="ECO:0000259" key="2">
    <source>
        <dbReference type="Pfam" id="PF04773"/>
    </source>
</evidence>
<dbReference type="PANTHER" id="PTHR30273">
    <property type="entry name" value="PERIPLASMIC SIGNAL SENSOR AND SIGMA FACTOR ACTIVATOR FECR-RELATED"/>
    <property type="match status" value="1"/>
</dbReference>
<reference evidence="4 5" key="1">
    <citation type="submission" date="2016-10" db="EMBL/GenBank/DDBJ databases">
        <authorList>
            <person name="de Groot N.N."/>
        </authorList>
    </citation>
    <scope>NUCLEOTIDE SEQUENCE [LARGE SCALE GENOMIC DNA]</scope>
    <source>
        <strain evidence="4 5">DSM 19033</strain>
    </source>
</reference>
<feature type="domain" description="FecR protein" evidence="2">
    <location>
        <begin position="193"/>
        <end position="288"/>
    </location>
</feature>
<keyword evidence="1" id="KW-0812">Transmembrane</keyword>
<protein>
    <submittedName>
        <fullName evidence="4">FecR family protein</fullName>
    </submittedName>
</protein>
<accession>A0A1H3XU59</accession>
<dbReference type="FunFam" id="2.60.120.1440:FF:000001">
    <property type="entry name" value="Putative anti-sigma factor"/>
    <property type="match status" value="1"/>
</dbReference>
<evidence type="ECO:0000259" key="3">
    <source>
        <dbReference type="Pfam" id="PF16344"/>
    </source>
</evidence>
<dbReference type="RefSeq" id="WP_090555147.1">
    <property type="nucleotide sequence ID" value="NZ_FNRA01000001.1"/>
</dbReference>
<keyword evidence="5" id="KW-1185">Reference proteome</keyword>
<dbReference type="Pfam" id="PF04773">
    <property type="entry name" value="FecR"/>
    <property type="match status" value="1"/>
</dbReference>
<dbReference type="InterPro" id="IPR006860">
    <property type="entry name" value="FecR"/>
</dbReference>
<proteinExistence type="predicted"/>
<dbReference type="PANTHER" id="PTHR30273:SF2">
    <property type="entry name" value="PROTEIN FECR"/>
    <property type="match status" value="1"/>
</dbReference>
<keyword evidence="1" id="KW-0472">Membrane</keyword>
<evidence type="ECO:0000313" key="5">
    <source>
        <dbReference type="Proteomes" id="UP000198850"/>
    </source>
</evidence>
<dbReference type="Gene3D" id="2.60.120.1440">
    <property type="match status" value="1"/>
</dbReference>
<name>A0A1H3XU59_9SPHI</name>
<feature type="transmembrane region" description="Helical" evidence="1">
    <location>
        <begin position="88"/>
        <end position="113"/>
    </location>
</feature>
<sequence length="397" mass="44840">MGQDIPTQFFEKIKKQASTEQDHQQFNEWLHTASESELEKILDQYGWYFQNQTDELHPDSDRMTAAIINRISGSEGVAEAGETKHKRIFLWSAFGKAAALAMMISSIVLFYYFKKKDVHQTTYTTVNMPVRKIVPGGNKAVLILADGSSIMLDSAKNGMLTTQNNVHVYKLKNGQLFYNATASKSNHKMAFNTIITPRGGQYQVILPDGSKVWLNSESELRYPSAFAGNQRAVELIGEAYFEVAKDKKRPFKISINHMQVEVLGTHFNIMGYKDEAATKTTLLEGSVRIIKGLSQKLIVPGEQATVAEHIDVASVNTEEAIEWKKGNFNFSHEKLGSIMRKVARWYDIEVDYEGKTTNATFVGTIPQSKNIEEVLKYLELTGLVHFKINERRITVMP</sequence>
<dbReference type="AlphaFoldDB" id="A0A1H3XU59"/>